<organism evidence="1 2">
    <name type="scientific">Phytophthora aleatoria</name>
    <dbReference type="NCBI Taxonomy" id="2496075"/>
    <lineage>
        <taxon>Eukaryota</taxon>
        <taxon>Sar</taxon>
        <taxon>Stramenopiles</taxon>
        <taxon>Oomycota</taxon>
        <taxon>Peronosporomycetes</taxon>
        <taxon>Peronosporales</taxon>
        <taxon>Peronosporaceae</taxon>
        <taxon>Phytophthora</taxon>
    </lineage>
</organism>
<gene>
    <name evidence="1" type="ORF">JG688_00008784</name>
</gene>
<dbReference type="AlphaFoldDB" id="A0A8J5IXZ5"/>
<accession>A0A8J5IXZ5</accession>
<keyword evidence="2" id="KW-1185">Reference proteome</keyword>
<dbReference type="EMBL" id="JAENGY010000479">
    <property type="protein sequence ID" value="KAG6962081.1"/>
    <property type="molecule type" value="Genomic_DNA"/>
</dbReference>
<evidence type="ECO:0000313" key="1">
    <source>
        <dbReference type="EMBL" id="KAG6962081.1"/>
    </source>
</evidence>
<sequence>MTSRQFCAFFYADLGEDLFECKKCGRSRKQSPGTDYRNLLGHLGTKHAGYVEGCTGHEAAAASTVNRFGFVDDIKLTIYLWMRWIIQCNLPITEVENKLTRKVVTMKPTTVRAMKVYLRYVAGKVDQTIASEMGESFGLMFDRWTCNFLHLLGIFAGYVMSGVRHQRLLDLFPMDDSPPRAHRVGSECVRKGLGMVRFFIGDNCSTNQCIATKLGVPVIG</sequence>
<dbReference type="PANTHER" id="PTHR40866:SF1">
    <property type="entry name" value="BED-TYPE DOMAIN-CONTAINING PROTEIN"/>
    <property type="match status" value="1"/>
</dbReference>
<name>A0A8J5IXZ5_9STRA</name>
<evidence type="ECO:0008006" key="3">
    <source>
        <dbReference type="Google" id="ProtNLM"/>
    </source>
</evidence>
<proteinExistence type="predicted"/>
<dbReference type="Proteomes" id="UP000709295">
    <property type="component" value="Unassembled WGS sequence"/>
</dbReference>
<protein>
    <recommendedName>
        <fullName evidence="3">BED-type domain-containing protein</fullName>
    </recommendedName>
</protein>
<reference evidence="1" key="1">
    <citation type="submission" date="2021-01" db="EMBL/GenBank/DDBJ databases">
        <title>Phytophthora aleatoria, a newly-described species from Pinus radiata is distinct from Phytophthora cactorum isolates based on comparative genomics.</title>
        <authorList>
            <person name="Mcdougal R."/>
            <person name="Panda P."/>
            <person name="Williams N."/>
            <person name="Studholme D.J."/>
        </authorList>
    </citation>
    <scope>NUCLEOTIDE SEQUENCE</scope>
    <source>
        <strain evidence="1">NZFS 4037</strain>
    </source>
</reference>
<comment type="caution">
    <text evidence="1">The sequence shown here is derived from an EMBL/GenBank/DDBJ whole genome shotgun (WGS) entry which is preliminary data.</text>
</comment>
<dbReference type="PANTHER" id="PTHR40866">
    <property type="entry name" value="BED-TYPE DOMAIN-CONTAINING PROTEIN"/>
    <property type="match status" value="1"/>
</dbReference>
<evidence type="ECO:0000313" key="2">
    <source>
        <dbReference type="Proteomes" id="UP000709295"/>
    </source>
</evidence>